<keyword evidence="1" id="KW-0004">4Fe-4S</keyword>
<reference evidence="8 9" key="1">
    <citation type="submission" date="2017-07" db="EMBL/GenBank/DDBJ databases">
        <title>Draft sequence of Rhodococcus enclensis 23b-28.</title>
        <authorList>
            <person name="Besaury L."/>
            <person name="Sancelme M."/>
            <person name="Amato P."/>
            <person name="Lallement A."/>
            <person name="Delort A.-M."/>
        </authorList>
    </citation>
    <scope>NUCLEOTIDE SEQUENCE [LARGE SCALE GENOMIC DNA]</scope>
    <source>
        <strain evidence="8 9">23b-28</strain>
    </source>
</reference>
<dbReference type="GO" id="GO:0016491">
    <property type="term" value="F:oxidoreductase activity"/>
    <property type="evidence" value="ECO:0007669"/>
    <property type="project" value="UniProtKB-KW"/>
</dbReference>
<sequence length="380" mass="40507">MPTDRSQPDACPGALQVHHAADGALARVRLPGGLLTPTQLQTLADAARDLGNGQMELTSRGNVQLRSVSDPEAFAARIASAGLLPSATHERVRNILASPLSGRIGGVADIRELVHRLDSAIQADQALADLPGRTLFTLDDGRGDITGLRGDFGLHARSATEHSLVLAGHHTTHLVQADDAVELLLEAARSFLDVRDKHWRLAEVPDGIERTLEQLGLSAESTGAADLTPDARPTIGWLEQRDGTVALGGGLRFGLLDARLAEFLAAVDKPVVVTPWRSVHIFDLDEWAAEQVVRVLAPMGLIFDENSPWLEVTACTGSPGCEKSLADVRADAITAVEQAELPVVGRQHWAGCDRSCGRPRGDVADVIATGDGYRVNPPDR</sequence>
<feature type="domain" description="Nitrite/Sulfite reductase ferredoxin-like" evidence="7">
    <location>
        <begin position="25"/>
        <end position="70"/>
    </location>
</feature>
<dbReference type="InterPro" id="IPR045854">
    <property type="entry name" value="NO2/SO3_Rdtase_4Fe4S_sf"/>
</dbReference>
<dbReference type="Gene3D" id="3.90.480.10">
    <property type="entry name" value="Sulfite Reductase Hemoprotein,Domain 2"/>
    <property type="match status" value="1"/>
</dbReference>
<gene>
    <name evidence="8" type="primary">cobG</name>
    <name evidence="8" type="ORF">CHR55_25190</name>
</gene>
<comment type="caution">
    <text evidence="8">The sequence shown here is derived from an EMBL/GenBank/DDBJ whole genome shotgun (WGS) entry which is preliminary data.</text>
</comment>
<name>A0A2A5J6I4_RHOSG</name>
<dbReference type="GO" id="GO:0051539">
    <property type="term" value="F:4 iron, 4 sulfur cluster binding"/>
    <property type="evidence" value="ECO:0007669"/>
    <property type="project" value="UniProtKB-KW"/>
</dbReference>
<evidence type="ECO:0000256" key="6">
    <source>
        <dbReference type="ARBA" id="ARBA00023014"/>
    </source>
</evidence>
<keyword evidence="6" id="KW-0411">Iron-sulfur</keyword>
<dbReference type="AlphaFoldDB" id="A0A2A5J6I4"/>
<dbReference type="GeneID" id="64140980"/>
<dbReference type="InterPro" id="IPR036136">
    <property type="entry name" value="Nit/Sulf_reduc_fer-like_dom_sf"/>
</dbReference>
<accession>A0A7I8B4Y1</accession>
<evidence type="ECO:0000313" key="8">
    <source>
        <dbReference type="EMBL" id="PCK24591.1"/>
    </source>
</evidence>
<dbReference type="GO" id="GO:0046872">
    <property type="term" value="F:metal ion binding"/>
    <property type="evidence" value="ECO:0007669"/>
    <property type="project" value="UniProtKB-KW"/>
</dbReference>
<dbReference type="PANTHER" id="PTHR32439:SF9">
    <property type="entry name" value="BLR3264 PROTEIN"/>
    <property type="match status" value="1"/>
</dbReference>
<organism evidence="8 9">
    <name type="scientific">Rhodococcus qingshengii</name>
    <dbReference type="NCBI Taxonomy" id="334542"/>
    <lineage>
        <taxon>Bacteria</taxon>
        <taxon>Bacillati</taxon>
        <taxon>Actinomycetota</taxon>
        <taxon>Actinomycetes</taxon>
        <taxon>Mycobacteriales</taxon>
        <taxon>Nocardiaceae</taxon>
        <taxon>Rhodococcus</taxon>
        <taxon>Rhodococcus erythropolis group</taxon>
    </lineage>
</organism>
<proteinExistence type="predicted"/>
<dbReference type="Pfam" id="PF03460">
    <property type="entry name" value="NIR_SIR_ferr"/>
    <property type="match status" value="1"/>
</dbReference>
<dbReference type="InterPro" id="IPR012798">
    <property type="entry name" value="Cbl_synth_CobG-like"/>
</dbReference>
<dbReference type="NCBIfam" id="TIGR02435">
    <property type="entry name" value="CobG"/>
    <property type="match status" value="1"/>
</dbReference>
<dbReference type="EMBL" id="NOVD01000027">
    <property type="protein sequence ID" value="PCK24591.1"/>
    <property type="molecule type" value="Genomic_DNA"/>
</dbReference>
<keyword evidence="2" id="KW-0349">Heme</keyword>
<dbReference type="Gene3D" id="3.30.413.10">
    <property type="entry name" value="Sulfite Reductase Hemoprotein, domain 1"/>
    <property type="match status" value="2"/>
</dbReference>
<evidence type="ECO:0000313" key="9">
    <source>
        <dbReference type="Proteomes" id="UP000230886"/>
    </source>
</evidence>
<evidence type="ECO:0000256" key="3">
    <source>
        <dbReference type="ARBA" id="ARBA00022723"/>
    </source>
</evidence>
<dbReference type="SUPFAM" id="SSF55124">
    <property type="entry name" value="Nitrite/Sulfite reductase N-terminal domain-like"/>
    <property type="match status" value="2"/>
</dbReference>
<dbReference type="PANTHER" id="PTHR32439">
    <property type="entry name" value="FERREDOXIN--NITRITE REDUCTASE, CHLOROPLASTIC"/>
    <property type="match status" value="1"/>
</dbReference>
<evidence type="ECO:0000256" key="1">
    <source>
        <dbReference type="ARBA" id="ARBA00022485"/>
    </source>
</evidence>
<dbReference type="Proteomes" id="UP000230886">
    <property type="component" value="Unassembled WGS sequence"/>
</dbReference>
<dbReference type="InterPro" id="IPR005117">
    <property type="entry name" value="NiRdtase/SiRdtase_haem-b_fer"/>
</dbReference>
<evidence type="ECO:0000256" key="5">
    <source>
        <dbReference type="ARBA" id="ARBA00023004"/>
    </source>
</evidence>
<evidence type="ECO:0000256" key="4">
    <source>
        <dbReference type="ARBA" id="ARBA00023002"/>
    </source>
</evidence>
<evidence type="ECO:0000256" key="2">
    <source>
        <dbReference type="ARBA" id="ARBA00022617"/>
    </source>
</evidence>
<evidence type="ECO:0000259" key="7">
    <source>
        <dbReference type="Pfam" id="PF03460"/>
    </source>
</evidence>
<keyword evidence="5" id="KW-0408">Iron</keyword>
<dbReference type="RefSeq" id="WP_042450957.1">
    <property type="nucleotide sequence ID" value="NZ_AP023172.1"/>
</dbReference>
<keyword evidence="3" id="KW-0479">Metal-binding</keyword>
<dbReference type="InterPro" id="IPR051329">
    <property type="entry name" value="NIR_SIR_4Fe-4S"/>
</dbReference>
<protein>
    <submittedName>
        <fullName evidence="8">Precorrin-3B synthase</fullName>
    </submittedName>
</protein>
<accession>A0A2A5J6I4</accession>
<keyword evidence="4" id="KW-0560">Oxidoreductase</keyword>